<evidence type="ECO:0000313" key="2">
    <source>
        <dbReference type="EMBL" id="PTB41472.1"/>
    </source>
</evidence>
<dbReference type="AlphaFoldDB" id="A0A2T3Z9L9"/>
<keyword evidence="1" id="KW-1133">Transmembrane helix</keyword>
<keyword evidence="1" id="KW-0472">Membrane</keyword>
<protein>
    <submittedName>
        <fullName evidence="2">Uncharacterized protein</fullName>
    </submittedName>
</protein>
<evidence type="ECO:0000256" key="1">
    <source>
        <dbReference type="SAM" id="Phobius"/>
    </source>
</evidence>
<dbReference type="Proteomes" id="UP000240493">
    <property type="component" value="Unassembled WGS sequence"/>
</dbReference>
<organism evidence="2 3">
    <name type="scientific">Trichoderma asperellum (strain ATCC 204424 / CBS 433.97 / NBRC 101777)</name>
    <dbReference type="NCBI Taxonomy" id="1042311"/>
    <lineage>
        <taxon>Eukaryota</taxon>
        <taxon>Fungi</taxon>
        <taxon>Dikarya</taxon>
        <taxon>Ascomycota</taxon>
        <taxon>Pezizomycotina</taxon>
        <taxon>Sordariomycetes</taxon>
        <taxon>Hypocreomycetidae</taxon>
        <taxon>Hypocreales</taxon>
        <taxon>Hypocreaceae</taxon>
        <taxon>Trichoderma</taxon>
    </lineage>
</organism>
<dbReference type="EMBL" id="KZ679261">
    <property type="protein sequence ID" value="PTB41472.1"/>
    <property type="molecule type" value="Genomic_DNA"/>
</dbReference>
<gene>
    <name evidence="2" type="ORF">M441DRAFT_138319</name>
</gene>
<accession>A0A2T3Z9L9</accession>
<proteinExistence type="predicted"/>
<reference evidence="2 3" key="1">
    <citation type="submission" date="2016-07" db="EMBL/GenBank/DDBJ databases">
        <title>Multiple horizontal gene transfer events from other fungi enriched the ability of initially mycotrophic Trichoderma (Ascomycota) to feed on dead plant biomass.</title>
        <authorList>
            <consortium name="DOE Joint Genome Institute"/>
            <person name="Aerts A."/>
            <person name="Atanasova L."/>
            <person name="Chenthamara K."/>
            <person name="Zhang J."/>
            <person name="Grujic M."/>
            <person name="Henrissat B."/>
            <person name="Kuo A."/>
            <person name="Salamov A."/>
            <person name="Lipzen A."/>
            <person name="Labutti K."/>
            <person name="Barry K."/>
            <person name="Miao Y."/>
            <person name="Rahimi M.J."/>
            <person name="Shen Q."/>
            <person name="Grigoriev I.V."/>
            <person name="Kubicek C.P."/>
            <person name="Druzhinina I.S."/>
        </authorList>
    </citation>
    <scope>NUCLEOTIDE SEQUENCE [LARGE SCALE GENOMIC DNA]</scope>
    <source>
        <strain evidence="2 3">CBS 433.97</strain>
    </source>
</reference>
<keyword evidence="1" id="KW-0812">Transmembrane</keyword>
<keyword evidence="3" id="KW-1185">Reference proteome</keyword>
<feature type="transmembrane region" description="Helical" evidence="1">
    <location>
        <begin position="38"/>
        <end position="59"/>
    </location>
</feature>
<name>A0A2T3Z9L9_TRIA4</name>
<sequence length="63" mass="7034">MRARISQAKVNAVKHSAIDQGSGECKSFKERRLFAGRWCVTILLFSSALVVLEVCTIFDQNFG</sequence>
<evidence type="ECO:0000313" key="3">
    <source>
        <dbReference type="Proteomes" id="UP000240493"/>
    </source>
</evidence>